<evidence type="ECO:0000313" key="1">
    <source>
        <dbReference type="EMBL" id="QIA63040.1"/>
    </source>
</evidence>
<dbReference type="Proteomes" id="UP000464262">
    <property type="component" value="Chromosome 1"/>
</dbReference>
<protein>
    <submittedName>
        <fullName evidence="1">Nucleotidyltransferase domain-containing protein</fullName>
    </submittedName>
</protein>
<dbReference type="EMBL" id="CP047475">
    <property type="protein sequence ID" value="QIA63040.1"/>
    <property type="molecule type" value="Genomic_DNA"/>
</dbReference>
<dbReference type="KEGG" id="vas:GT360_05695"/>
<dbReference type="AlphaFoldDB" id="A0A7Z2T2H1"/>
<dbReference type="SUPFAM" id="SSF81301">
    <property type="entry name" value="Nucleotidyltransferase"/>
    <property type="match status" value="1"/>
</dbReference>
<proteinExistence type="predicted"/>
<dbReference type="Gene3D" id="3.30.460.10">
    <property type="entry name" value="Beta Polymerase, domain 2"/>
    <property type="match status" value="1"/>
</dbReference>
<keyword evidence="1" id="KW-0808">Transferase</keyword>
<evidence type="ECO:0000313" key="2">
    <source>
        <dbReference type="Proteomes" id="UP000464262"/>
    </source>
</evidence>
<dbReference type="GO" id="GO:0016740">
    <property type="term" value="F:transferase activity"/>
    <property type="evidence" value="ECO:0007669"/>
    <property type="project" value="UniProtKB-KW"/>
</dbReference>
<organism evidence="1 2">
    <name type="scientific">Vibrio astriarenae</name>
    <dbReference type="NCBI Taxonomy" id="1481923"/>
    <lineage>
        <taxon>Bacteria</taxon>
        <taxon>Pseudomonadati</taxon>
        <taxon>Pseudomonadota</taxon>
        <taxon>Gammaproteobacteria</taxon>
        <taxon>Vibrionales</taxon>
        <taxon>Vibrionaceae</taxon>
        <taxon>Vibrio</taxon>
    </lineage>
</organism>
<name>A0A7Z2T2H1_9VIBR</name>
<keyword evidence="2" id="KW-1185">Reference proteome</keyword>
<reference evidence="1 2" key="1">
    <citation type="submission" date="2020-01" db="EMBL/GenBank/DDBJ databases">
        <title>Whole genome and functional gene identification of agarase of Vibrio HN897.</title>
        <authorList>
            <person name="Liu Y."/>
            <person name="Zhao Z."/>
        </authorList>
    </citation>
    <scope>NUCLEOTIDE SEQUENCE [LARGE SCALE GENOMIC DNA]</scope>
    <source>
        <strain evidence="1 2">HN897</strain>
    </source>
</reference>
<dbReference type="RefSeq" id="WP_164647946.1">
    <property type="nucleotide sequence ID" value="NZ_CP047475.1"/>
</dbReference>
<accession>A0A7Z2T2H1</accession>
<gene>
    <name evidence="1" type="ORF">GT360_05695</name>
</gene>
<dbReference type="InterPro" id="IPR043519">
    <property type="entry name" value="NT_sf"/>
</dbReference>
<sequence length="252" mass="29075">MLAQSQFEFQSDFQPAVQDALRFFKAGLGTNLHSVYVYGSVARHSAVSTRSNLDLVVITHRPFEDNRTTLMNTVQWRFQRSFPHVKGLNVKLALAKEVASLDSIFSWGFLLRQCCTCIYGEDLGECFGDYEPSWEIAKFWNSDVADWIRNGRQKIAIAKTAQEQSQAQIRIAKKLLRASYSVVMHKHKRWIDDPIECGEEFVRFYPDKQIEIDRLGILLSGRVIPKRSVVGLIDSYGQWLLKEYERTEFKIG</sequence>